<feature type="modified residue" description="4-aspartylphosphate" evidence="2">
    <location>
        <position position="52"/>
    </location>
</feature>
<dbReference type="InterPro" id="IPR001789">
    <property type="entry name" value="Sig_transdc_resp-reg_receiver"/>
</dbReference>
<dbReference type="PANTHER" id="PTHR44591">
    <property type="entry name" value="STRESS RESPONSE REGULATOR PROTEIN 1"/>
    <property type="match status" value="1"/>
</dbReference>
<accession>A0A0G0MHY5</accession>
<name>A0A0G0MHY5_9BACT</name>
<evidence type="ECO:0000256" key="2">
    <source>
        <dbReference type="PROSITE-ProRule" id="PRU00169"/>
    </source>
</evidence>
<dbReference type="GO" id="GO:0000160">
    <property type="term" value="P:phosphorelay signal transduction system"/>
    <property type="evidence" value="ECO:0007669"/>
    <property type="project" value="InterPro"/>
</dbReference>
<dbReference type="EMBL" id="LBWG01000050">
    <property type="protein sequence ID" value="KKR02758.1"/>
    <property type="molecule type" value="Genomic_DNA"/>
</dbReference>
<protein>
    <submittedName>
        <fullName evidence="4">Transcriptional regulatory protein yycF</fullName>
    </submittedName>
</protein>
<dbReference type="InterPro" id="IPR011006">
    <property type="entry name" value="CheY-like_superfamily"/>
</dbReference>
<dbReference type="PROSITE" id="PS50110">
    <property type="entry name" value="RESPONSE_REGULATORY"/>
    <property type="match status" value="1"/>
</dbReference>
<feature type="domain" description="Response regulatory" evidence="3">
    <location>
        <begin position="3"/>
        <end position="120"/>
    </location>
</feature>
<comment type="caution">
    <text evidence="4">The sequence shown here is derived from an EMBL/GenBank/DDBJ whole genome shotgun (WGS) entry which is preliminary data.</text>
</comment>
<dbReference type="SMART" id="SM00448">
    <property type="entry name" value="REC"/>
    <property type="match status" value="1"/>
</dbReference>
<dbReference type="CDD" id="cd00156">
    <property type="entry name" value="REC"/>
    <property type="match status" value="1"/>
</dbReference>
<keyword evidence="1 2" id="KW-0597">Phosphoprotein</keyword>
<evidence type="ECO:0000313" key="5">
    <source>
        <dbReference type="Proteomes" id="UP000033935"/>
    </source>
</evidence>
<evidence type="ECO:0000313" key="4">
    <source>
        <dbReference type="EMBL" id="KKR02758.1"/>
    </source>
</evidence>
<dbReference type="InterPro" id="IPR050595">
    <property type="entry name" value="Bact_response_regulator"/>
</dbReference>
<dbReference type="Pfam" id="PF00072">
    <property type="entry name" value="Response_reg"/>
    <property type="match status" value="1"/>
</dbReference>
<dbReference type="SUPFAM" id="SSF52172">
    <property type="entry name" value="CheY-like"/>
    <property type="match status" value="1"/>
</dbReference>
<gene>
    <name evidence="4" type="ORF">UT30_C0050G0006</name>
</gene>
<organism evidence="4 5">
    <name type="scientific">Candidatus Uhrbacteria bacterium GW2011_GWF2_39_13</name>
    <dbReference type="NCBI Taxonomy" id="1618995"/>
    <lineage>
        <taxon>Bacteria</taxon>
        <taxon>Candidatus Uhriibacteriota</taxon>
    </lineage>
</organism>
<proteinExistence type="predicted"/>
<evidence type="ECO:0000259" key="3">
    <source>
        <dbReference type="PROSITE" id="PS50110"/>
    </source>
</evidence>
<sequence length="121" mass="13392">MIKILLIEDDLAMRETLEELLKRKGYEVTTAVDGDEGTRLFHNVQPDLVITDILMPNKGGLRTIVDLKQTAPNLKIIAISGGGALEAEQYLNASKFLKVDTAIKKPFSNEELLQAIKKLVS</sequence>
<dbReference type="AlphaFoldDB" id="A0A0G0MHY5"/>
<dbReference type="Gene3D" id="3.40.50.2300">
    <property type="match status" value="1"/>
</dbReference>
<reference evidence="4 5" key="1">
    <citation type="journal article" date="2015" name="Nature">
        <title>rRNA introns, odd ribosomes, and small enigmatic genomes across a large radiation of phyla.</title>
        <authorList>
            <person name="Brown C.T."/>
            <person name="Hug L.A."/>
            <person name="Thomas B.C."/>
            <person name="Sharon I."/>
            <person name="Castelle C.J."/>
            <person name="Singh A."/>
            <person name="Wilkins M.J."/>
            <person name="Williams K.H."/>
            <person name="Banfield J.F."/>
        </authorList>
    </citation>
    <scope>NUCLEOTIDE SEQUENCE [LARGE SCALE GENOMIC DNA]</scope>
</reference>
<evidence type="ECO:0000256" key="1">
    <source>
        <dbReference type="ARBA" id="ARBA00022553"/>
    </source>
</evidence>
<dbReference type="PANTHER" id="PTHR44591:SF3">
    <property type="entry name" value="RESPONSE REGULATORY DOMAIN-CONTAINING PROTEIN"/>
    <property type="match status" value="1"/>
</dbReference>
<dbReference type="Proteomes" id="UP000033935">
    <property type="component" value="Unassembled WGS sequence"/>
</dbReference>